<gene>
    <name evidence="2" type="ORF">psal_cds_252</name>
</gene>
<evidence type="ECO:0008006" key="4">
    <source>
        <dbReference type="Google" id="ProtNLM"/>
    </source>
</evidence>
<organism evidence="2 3">
    <name type="scientific">Pandoravirus salinus</name>
    <dbReference type="NCBI Taxonomy" id="1349410"/>
    <lineage>
        <taxon>Viruses</taxon>
        <taxon>Pandoravirus</taxon>
    </lineage>
</organism>
<name>S4VTK2_9VIRU</name>
<evidence type="ECO:0000313" key="2">
    <source>
        <dbReference type="EMBL" id="AGO83809.1"/>
    </source>
</evidence>
<protein>
    <recommendedName>
        <fullName evidence="4">F-box incomplete domain containing protein</fullName>
    </recommendedName>
</protein>
<evidence type="ECO:0000256" key="1">
    <source>
        <dbReference type="SAM" id="MobiDB-lite"/>
    </source>
</evidence>
<reference evidence="2 3" key="1">
    <citation type="journal article" date="2013" name="Science">
        <title>Pandoraviruses: amoeba viruses with genomes up to 2.5 Mb reaching that of parasitic eukaryotes.</title>
        <authorList>
            <person name="Philippe N."/>
            <person name="Legendre M."/>
            <person name="Doutre G."/>
            <person name="Coute Y."/>
            <person name="Poirot O."/>
            <person name="Lescot M."/>
            <person name="Arslan D."/>
            <person name="Seltzer V."/>
            <person name="Bertaux L."/>
            <person name="Bruley C."/>
            <person name="Garin J."/>
            <person name="Claverie J.M."/>
            <person name="Abergel C."/>
        </authorList>
    </citation>
    <scope>NUCLEOTIDE SEQUENCE [LARGE SCALE GENOMIC DNA]</scope>
</reference>
<dbReference type="EMBL" id="KC977571">
    <property type="protein sequence ID" value="AGO83809.1"/>
    <property type="molecule type" value="Genomic_DNA"/>
</dbReference>
<dbReference type="Proteomes" id="UP000204584">
    <property type="component" value="Segment"/>
</dbReference>
<dbReference type="GeneID" id="16605596"/>
<keyword evidence="3" id="KW-1185">Reference proteome</keyword>
<accession>S4VTK2</accession>
<dbReference type="RefSeq" id="YP_008436873.1">
    <property type="nucleotide sequence ID" value="NC_022098.1"/>
</dbReference>
<proteinExistence type="predicted"/>
<evidence type="ECO:0000313" key="3">
    <source>
        <dbReference type="Proteomes" id="UP000204584"/>
    </source>
</evidence>
<feature type="region of interest" description="Disordered" evidence="1">
    <location>
        <begin position="151"/>
        <end position="170"/>
    </location>
</feature>
<sequence length="391" mass="42461">MTESLPTEILDMILNGVDERGVPFLHPAWRFAARMTHPRWAAVIASAGAVGPERANLLRDAWASRAGGNLRSYHCRCSICECGVEEHADFGACLASGRLVSARCAVGRRWVFNCCRVGTVPIYHWTIVDVLSMSARSSDTGRSASVVASLGIDDDRGDDDGGGAASQRRPTGRPAIEIGAFLCEALRRGFFAVEFMQDLCGVLVRCDRADLVRGLVAVYPDLDRGHAAERLFLDACLNDSVEIVEDALLRVYLSGDDTSGLTDIVRKWRIWKDAAAGGTALLERLLFLCGHRDRTVALDKQAMGASKRDKADREVRLSVMARLTRPTSDLSWQKSAVRSGNVEALVLGERYGVAVCAHQLAAAADPRAGHACSRWIAARMLAERASHDSLA</sequence>
<dbReference type="KEGG" id="vg:16605596"/>